<dbReference type="EMBL" id="FSRC01000001">
    <property type="protein sequence ID" value="SIN72919.1"/>
    <property type="molecule type" value="Genomic_DNA"/>
</dbReference>
<dbReference type="InterPro" id="IPR013096">
    <property type="entry name" value="Cupin_2"/>
</dbReference>
<dbReference type="InterPro" id="IPR011051">
    <property type="entry name" value="RmlC_Cupin_sf"/>
</dbReference>
<dbReference type="RefSeq" id="WP_074223927.1">
    <property type="nucleotide sequence ID" value="NZ_FSRC01000001.1"/>
</dbReference>
<evidence type="ECO:0000259" key="1">
    <source>
        <dbReference type="Pfam" id="PF07883"/>
    </source>
</evidence>
<dbReference type="STRING" id="226505.SAMN05444394_1253"/>
<dbReference type="Gene3D" id="2.60.120.10">
    <property type="entry name" value="Jelly Rolls"/>
    <property type="match status" value="1"/>
</dbReference>
<dbReference type="AlphaFoldDB" id="A0A1N6DQ41"/>
<reference evidence="3" key="1">
    <citation type="submission" date="2016-11" db="EMBL/GenBank/DDBJ databases">
        <authorList>
            <person name="Varghese N."/>
            <person name="Submissions S."/>
        </authorList>
    </citation>
    <scope>NUCLEOTIDE SEQUENCE [LARGE SCALE GENOMIC DNA]</scope>
    <source>
        <strain evidence="3">DSM 15292</strain>
    </source>
</reference>
<dbReference type="SUPFAM" id="SSF51182">
    <property type="entry name" value="RmlC-like cupins"/>
    <property type="match status" value="1"/>
</dbReference>
<evidence type="ECO:0000313" key="3">
    <source>
        <dbReference type="Proteomes" id="UP000185221"/>
    </source>
</evidence>
<organism evidence="2 3">
    <name type="scientific">Algoriphagus halophilus</name>
    <dbReference type="NCBI Taxonomy" id="226505"/>
    <lineage>
        <taxon>Bacteria</taxon>
        <taxon>Pseudomonadati</taxon>
        <taxon>Bacteroidota</taxon>
        <taxon>Cytophagia</taxon>
        <taxon>Cytophagales</taxon>
        <taxon>Cyclobacteriaceae</taxon>
        <taxon>Algoriphagus</taxon>
    </lineage>
</organism>
<dbReference type="Pfam" id="PF07883">
    <property type="entry name" value="Cupin_2"/>
    <property type="match status" value="1"/>
</dbReference>
<name>A0A1N6DQ41_9BACT</name>
<sequence>MNILKNIKLSEERPGVLQVYKTDQLNLFAIALCKGQMLKKHHTNVPTLLTMLKGRIEFEIEGKTFEFREFDIYEIPVTVEHEVRGVEDENIFTLTQER</sequence>
<gene>
    <name evidence="2" type="ORF">SAMN05444394_1253</name>
</gene>
<keyword evidence="3" id="KW-1185">Reference proteome</keyword>
<dbReference type="OrthoDB" id="4411894at2"/>
<evidence type="ECO:0000313" key="2">
    <source>
        <dbReference type="EMBL" id="SIN72919.1"/>
    </source>
</evidence>
<protein>
    <recommendedName>
        <fullName evidence="1">Cupin type-2 domain-containing protein</fullName>
    </recommendedName>
</protein>
<accession>A0A1N6DQ41</accession>
<dbReference type="Proteomes" id="UP000185221">
    <property type="component" value="Unassembled WGS sequence"/>
</dbReference>
<dbReference type="InterPro" id="IPR014710">
    <property type="entry name" value="RmlC-like_jellyroll"/>
</dbReference>
<proteinExistence type="predicted"/>
<feature type="domain" description="Cupin type-2" evidence="1">
    <location>
        <begin position="41"/>
        <end position="90"/>
    </location>
</feature>